<gene>
    <name evidence="1" type="ORF">F3D60_24000</name>
</gene>
<dbReference type="AlphaFoldDB" id="A0A641RYZ9"/>
<dbReference type="EMBL" id="VWKO01000249">
    <property type="protein sequence ID" value="KAA4023722.1"/>
    <property type="molecule type" value="Genomic_DNA"/>
</dbReference>
<comment type="caution">
    <text evidence="1">The sequence shown here is derived from an EMBL/GenBank/DDBJ whole genome shotgun (WGS) entry which is preliminary data.</text>
</comment>
<name>A0A641RYZ9_BACOV</name>
<dbReference type="Pfam" id="PF16215">
    <property type="entry name" value="DUF4876"/>
    <property type="match status" value="1"/>
</dbReference>
<feature type="non-terminal residue" evidence="1">
    <location>
        <position position="1"/>
    </location>
</feature>
<protein>
    <submittedName>
        <fullName evidence="1">DUF4876 domain-containing protein</fullName>
    </submittedName>
</protein>
<dbReference type="InterPro" id="IPR032627">
    <property type="entry name" value="DUF4876"/>
</dbReference>
<accession>A0A641RYZ9</accession>
<evidence type="ECO:0000313" key="1">
    <source>
        <dbReference type="EMBL" id="KAA4023722.1"/>
    </source>
</evidence>
<sequence>SKANSNVYYAKIPIKYVLDAVEAVNNESKMNAKRVPGVLDAGITWVGATYCGLGIARKLSTDEEGNPIIREETGTYIYQDTNNSTDDFERGVVPVMRRNGAKMPSWNHTL</sequence>
<proteinExistence type="predicted"/>
<reference evidence="1" key="1">
    <citation type="journal article" date="2019" name="Nat. Med.">
        <title>A library of human gut bacterial isolates paired with longitudinal multiomics data enables mechanistic microbiome research.</title>
        <authorList>
            <person name="Poyet M."/>
            <person name="Groussin M."/>
            <person name="Gibbons S.M."/>
            <person name="Avila-Pacheco J."/>
            <person name="Jiang X."/>
            <person name="Kearney S.M."/>
            <person name="Perrotta A.R."/>
            <person name="Berdy B."/>
            <person name="Zhao S."/>
            <person name="Lieberman T.D."/>
            <person name="Swanson P.K."/>
            <person name="Smith M."/>
            <person name="Roesemann S."/>
            <person name="Alexander J.E."/>
            <person name="Rich S.A."/>
            <person name="Livny J."/>
            <person name="Vlamakis H."/>
            <person name="Clish C."/>
            <person name="Bullock K."/>
            <person name="Deik A."/>
            <person name="Scott J."/>
            <person name="Pierce K.A."/>
            <person name="Xavier R.J."/>
            <person name="Alm E.J."/>
        </authorList>
    </citation>
    <scope>NUCLEOTIDE SEQUENCE</scope>
    <source>
        <strain evidence="1">BIOML-A147</strain>
    </source>
</reference>
<organism evidence="1">
    <name type="scientific">Bacteroides ovatus</name>
    <dbReference type="NCBI Taxonomy" id="28116"/>
    <lineage>
        <taxon>Bacteria</taxon>
        <taxon>Pseudomonadati</taxon>
        <taxon>Bacteroidota</taxon>
        <taxon>Bacteroidia</taxon>
        <taxon>Bacteroidales</taxon>
        <taxon>Bacteroidaceae</taxon>
        <taxon>Bacteroides</taxon>
    </lineage>
</organism>